<feature type="region of interest" description="Disordered" evidence="1">
    <location>
        <begin position="240"/>
        <end position="259"/>
    </location>
</feature>
<reference evidence="2" key="1">
    <citation type="submission" date="2021-01" db="EMBL/GenBank/DDBJ databases">
        <authorList>
            <consortium name="Genoscope - CEA"/>
            <person name="William W."/>
        </authorList>
    </citation>
    <scope>NUCLEOTIDE SEQUENCE</scope>
</reference>
<dbReference type="OMA" id="FEFGQNS"/>
<feature type="compositionally biased region" description="Polar residues" evidence="1">
    <location>
        <begin position="446"/>
        <end position="458"/>
    </location>
</feature>
<gene>
    <name evidence="2" type="ORF">PPRIM_AZ9-3.1.T1490024</name>
</gene>
<feature type="compositionally biased region" description="Polar residues" evidence="1">
    <location>
        <begin position="240"/>
        <end position="256"/>
    </location>
</feature>
<organism evidence="2 3">
    <name type="scientific">Paramecium primaurelia</name>
    <dbReference type="NCBI Taxonomy" id="5886"/>
    <lineage>
        <taxon>Eukaryota</taxon>
        <taxon>Sar</taxon>
        <taxon>Alveolata</taxon>
        <taxon>Ciliophora</taxon>
        <taxon>Intramacronucleata</taxon>
        <taxon>Oligohymenophorea</taxon>
        <taxon>Peniculida</taxon>
        <taxon>Parameciidae</taxon>
        <taxon>Paramecium</taxon>
    </lineage>
</organism>
<protein>
    <submittedName>
        <fullName evidence="2">Uncharacterized protein</fullName>
    </submittedName>
</protein>
<evidence type="ECO:0000313" key="2">
    <source>
        <dbReference type="EMBL" id="CAD8111761.1"/>
    </source>
</evidence>
<keyword evidence="3" id="KW-1185">Reference proteome</keyword>
<name>A0A8S1QAH2_PARPR</name>
<dbReference type="Proteomes" id="UP000688137">
    <property type="component" value="Unassembled WGS sequence"/>
</dbReference>
<comment type="caution">
    <text evidence="2">The sequence shown here is derived from an EMBL/GenBank/DDBJ whole genome shotgun (WGS) entry which is preliminary data.</text>
</comment>
<sequence>MLIKAINSSEQEVGRNVKSSKKKYIWKFSIDNVDQEIVLLISSLSGKKEVRYNGRPIHQESSLFCDFRYLYKIQNCLVTIAPRYESYQLYLNNIPFAEYFNTRNINQTENPKNCTLNNDDHDEYDLSPLKDVEPQKTNFQQPLQKFKVTVPNHQTNYIQNKTESKQQEILWKQGFNKDFANFGTTSTNGTDNQFGNFGFTFDTPQKEPKNTITSQQNNQKQIEKPNPFFEFGQNSWSAQSKNTLNQQPFQSQQTKQYHSDIKPQINTEQQFNNMNMSQTINQSNQNQQFNQYNLSNQQQQQQQQQQSQQQQQQQLVYSQTINPQKQQILSQGNILDFFESNQHQKNNINFQLQQQQLNKSHSQSFIMPLFSQSQITSMNFQNQQNSIQQNAFQNLQNNQFQSYYNNQTQFQYPIYRTSQSLTPLTSSYQETKKQMPKELEDIFDQPMQNTQPPLQKRSTPFDDDLFT</sequence>
<dbReference type="EMBL" id="CAJJDM010000153">
    <property type="protein sequence ID" value="CAD8111761.1"/>
    <property type="molecule type" value="Genomic_DNA"/>
</dbReference>
<feature type="compositionally biased region" description="Polar residues" evidence="1">
    <location>
        <begin position="210"/>
        <end position="220"/>
    </location>
</feature>
<evidence type="ECO:0000313" key="3">
    <source>
        <dbReference type="Proteomes" id="UP000688137"/>
    </source>
</evidence>
<feature type="region of interest" description="Disordered" evidence="1">
    <location>
        <begin position="190"/>
        <end position="220"/>
    </location>
</feature>
<feature type="compositionally biased region" description="Basic and acidic residues" evidence="1">
    <location>
        <begin position="430"/>
        <end position="440"/>
    </location>
</feature>
<dbReference type="AlphaFoldDB" id="A0A8S1QAH2"/>
<evidence type="ECO:0000256" key="1">
    <source>
        <dbReference type="SAM" id="MobiDB-lite"/>
    </source>
</evidence>
<proteinExistence type="predicted"/>
<accession>A0A8S1QAH2</accession>
<feature type="region of interest" description="Disordered" evidence="1">
    <location>
        <begin position="428"/>
        <end position="467"/>
    </location>
</feature>